<name>A0A3D9FJ82_9FLAO</name>
<accession>A0A3D9FJ82</accession>
<dbReference type="Gene3D" id="3.10.50.40">
    <property type="match status" value="1"/>
</dbReference>
<dbReference type="RefSeq" id="WP_115890053.1">
    <property type="nucleotide sequence ID" value="NZ_QRDQ01000014.1"/>
</dbReference>
<sequence>MNKFKYFILLLAGIAIVSCNKDHDDPVTVPLRDYAEQYKADNDSIVKYLKTNYIEDVSANFDITIKKIPAGGTQVSIWDQKVYPLQTREVYNDDITYTVYYLTLRKGTGLAPTNTDRIFASYVGWYLDGTQFDSSYNIPGYWDLDGTGARGVFVDGWKEIFPQFRTGTSTSNGSTGEITYDNFGAGVMFLPSGLAYYGGSDNIPAYTPLVFSFKLMDLARMDHDFDGVSDFDEDVNHDGYLYNSTDKIKYPNMPAKLIDDTDGDGTPDFLDVDDDGDGWSTLKEITKPDGAPNTGISKYYPYNPIIDNPITPNIDETETWGIPAVNADGTIDYTSPNRLRIHVDKNHHVIK</sequence>
<keyword evidence="4" id="KW-0413">Isomerase</keyword>
<keyword evidence="3 4" id="KW-0697">Rotamase</keyword>
<reference evidence="6 7" key="1">
    <citation type="submission" date="2018-07" db="EMBL/GenBank/DDBJ databases">
        <title>Genomic Encyclopedia of Archaeal and Bacterial Type Strains, Phase II (KMG-II): from individual species to whole genera.</title>
        <authorList>
            <person name="Goeker M."/>
        </authorList>
    </citation>
    <scope>NUCLEOTIDE SEQUENCE [LARGE SCALE GENOMIC DNA]</scope>
    <source>
        <strain evidence="6 7">DSM 25795</strain>
    </source>
</reference>
<dbReference type="InterPro" id="IPR001179">
    <property type="entry name" value="PPIase_FKBP_dom"/>
</dbReference>
<evidence type="ECO:0000259" key="5">
    <source>
        <dbReference type="PROSITE" id="PS50059"/>
    </source>
</evidence>
<comment type="catalytic activity">
    <reaction evidence="1 4">
        <text>[protein]-peptidylproline (omega=180) = [protein]-peptidylproline (omega=0)</text>
        <dbReference type="Rhea" id="RHEA:16237"/>
        <dbReference type="Rhea" id="RHEA-COMP:10747"/>
        <dbReference type="Rhea" id="RHEA-COMP:10748"/>
        <dbReference type="ChEBI" id="CHEBI:83833"/>
        <dbReference type="ChEBI" id="CHEBI:83834"/>
        <dbReference type="EC" id="5.2.1.8"/>
    </reaction>
</comment>
<protein>
    <recommendedName>
        <fullName evidence="2 4">peptidylprolyl isomerase</fullName>
        <ecNumber evidence="2 4">5.2.1.8</ecNumber>
    </recommendedName>
</protein>
<dbReference type="EC" id="5.2.1.8" evidence="2 4"/>
<feature type="domain" description="PPIase FKBP-type" evidence="5">
    <location>
        <begin position="115"/>
        <end position="219"/>
    </location>
</feature>
<dbReference type="SUPFAM" id="SSF54534">
    <property type="entry name" value="FKBP-like"/>
    <property type="match status" value="1"/>
</dbReference>
<proteinExistence type="predicted"/>
<evidence type="ECO:0000256" key="4">
    <source>
        <dbReference type="PROSITE-ProRule" id="PRU00277"/>
    </source>
</evidence>
<dbReference type="InterPro" id="IPR046357">
    <property type="entry name" value="PPIase_dom_sf"/>
</dbReference>
<comment type="caution">
    <text evidence="6">The sequence shown here is derived from an EMBL/GenBank/DDBJ whole genome shotgun (WGS) entry which is preliminary data.</text>
</comment>
<gene>
    <name evidence="6" type="ORF">BD847_4147</name>
</gene>
<evidence type="ECO:0000256" key="3">
    <source>
        <dbReference type="ARBA" id="ARBA00023110"/>
    </source>
</evidence>
<dbReference type="GO" id="GO:0003755">
    <property type="term" value="F:peptidyl-prolyl cis-trans isomerase activity"/>
    <property type="evidence" value="ECO:0007669"/>
    <property type="project" value="UniProtKB-KW"/>
</dbReference>
<evidence type="ECO:0000256" key="2">
    <source>
        <dbReference type="ARBA" id="ARBA00013194"/>
    </source>
</evidence>
<evidence type="ECO:0000313" key="6">
    <source>
        <dbReference type="EMBL" id="RED18900.1"/>
    </source>
</evidence>
<evidence type="ECO:0000313" key="7">
    <source>
        <dbReference type="Proteomes" id="UP000257004"/>
    </source>
</evidence>
<organism evidence="6 7">
    <name type="scientific">Flavobacterium cutihirudinis</name>
    <dbReference type="NCBI Taxonomy" id="1265740"/>
    <lineage>
        <taxon>Bacteria</taxon>
        <taxon>Pseudomonadati</taxon>
        <taxon>Bacteroidota</taxon>
        <taxon>Flavobacteriia</taxon>
        <taxon>Flavobacteriales</taxon>
        <taxon>Flavobacteriaceae</taxon>
        <taxon>Flavobacterium</taxon>
    </lineage>
</organism>
<dbReference type="OrthoDB" id="1424215at2"/>
<dbReference type="PROSITE" id="PS50059">
    <property type="entry name" value="FKBP_PPIASE"/>
    <property type="match status" value="1"/>
</dbReference>
<dbReference type="AlphaFoldDB" id="A0A3D9FJ82"/>
<dbReference type="Proteomes" id="UP000257004">
    <property type="component" value="Unassembled WGS sequence"/>
</dbReference>
<keyword evidence="7" id="KW-1185">Reference proteome</keyword>
<evidence type="ECO:0000256" key="1">
    <source>
        <dbReference type="ARBA" id="ARBA00000971"/>
    </source>
</evidence>
<dbReference type="PROSITE" id="PS51257">
    <property type="entry name" value="PROKAR_LIPOPROTEIN"/>
    <property type="match status" value="1"/>
</dbReference>
<dbReference type="EMBL" id="QRDQ01000014">
    <property type="protein sequence ID" value="RED18900.1"/>
    <property type="molecule type" value="Genomic_DNA"/>
</dbReference>